<dbReference type="NCBIfam" id="NF038027">
    <property type="entry name" value="TssQ_fam"/>
    <property type="match status" value="1"/>
</dbReference>
<dbReference type="InterPro" id="IPR047780">
    <property type="entry name" value="TssQ-like"/>
</dbReference>
<dbReference type="EMBL" id="CP021111">
    <property type="protein sequence ID" value="ARP93613.1"/>
    <property type="molecule type" value="Genomic_DNA"/>
</dbReference>
<reference evidence="2 3" key="1">
    <citation type="submission" date="2017-05" db="EMBL/GenBank/DDBJ databases">
        <title>Complete and WGS of Bordetella genogroups.</title>
        <authorList>
            <person name="Spilker T."/>
            <person name="LiPuma J."/>
        </authorList>
    </citation>
    <scope>NUCLEOTIDE SEQUENCE [LARGE SCALE GENOMIC DNA]</scope>
    <source>
        <strain evidence="2 3">AU7206</strain>
    </source>
</reference>
<proteinExistence type="predicted"/>
<name>A0A1W6Z8A1_9BORD</name>
<dbReference type="AlphaFoldDB" id="A0A1W6Z8A1"/>
<evidence type="ECO:0008006" key="4">
    <source>
        <dbReference type="Google" id="ProtNLM"/>
    </source>
</evidence>
<evidence type="ECO:0000313" key="3">
    <source>
        <dbReference type="Proteomes" id="UP000194161"/>
    </source>
</evidence>
<gene>
    <name evidence="2" type="ORF">CAL15_03975</name>
</gene>
<keyword evidence="1" id="KW-0732">Signal</keyword>
<evidence type="ECO:0000256" key="1">
    <source>
        <dbReference type="SAM" id="SignalP"/>
    </source>
</evidence>
<feature type="chain" id="PRO_5012122563" description="Lipoprotein" evidence="1">
    <location>
        <begin position="21"/>
        <end position="132"/>
    </location>
</feature>
<protein>
    <recommendedName>
        <fullName evidence="4">Lipoprotein</fullName>
    </recommendedName>
</protein>
<keyword evidence="3" id="KW-1185">Reference proteome</keyword>
<dbReference type="Proteomes" id="UP000194161">
    <property type="component" value="Chromosome"/>
</dbReference>
<dbReference type="KEGG" id="bgm:CAL15_03975"/>
<accession>A0A1W6Z8A1</accession>
<sequence length="132" mass="14679">MTMRVRFALMSAVVMLAGCATNTTPPSPPRVATQEARDQLQQVRDAYNAGRYGDVIRQVATSDALHQSTDEIRIESLKLQAFSYCLSNYRQLCEDGFHRILQLQPGFTLSPSEAGHPQWGPVFRQAKASHNG</sequence>
<dbReference type="PROSITE" id="PS51257">
    <property type="entry name" value="PROKAR_LIPOPROTEIN"/>
    <property type="match status" value="1"/>
</dbReference>
<dbReference type="OrthoDB" id="8590585at2"/>
<dbReference type="STRING" id="463040.CAL15_03975"/>
<organism evidence="2 3">
    <name type="scientific">Bordetella genomosp. 13</name>
    <dbReference type="NCBI Taxonomy" id="463040"/>
    <lineage>
        <taxon>Bacteria</taxon>
        <taxon>Pseudomonadati</taxon>
        <taxon>Pseudomonadota</taxon>
        <taxon>Betaproteobacteria</taxon>
        <taxon>Burkholderiales</taxon>
        <taxon>Alcaligenaceae</taxon>
        <taxon>Bordetella</taxon>
    </lineage>
</organism>
<dbReference type="RefSeq" id="WP_086077394.1">
    <property type="nucleotide sequence ID" value="NZ_CP021111.1"/>
</dbReference>
<evidence type="ECO:0000313" key="2">
    <source>
        <dbReference type="EMBL" id="ARP93613.1"/>
    </source>
</evidence>
<feature type="signal peptide" evidence="1">
    <location>
        <begin position="1"/>
        <end position="20"/>
    </location>
</feature>